<reference evidence="1" key="1">
    <citation type="journal article" date="2023" name="BMC Genomics">
        <title>Chromosome-level genome assemblies of Cutaneotrichosporon spp. (Trichosporonales, Basidiomycota) reveal imbalanced evolution between nucleotide sequences and chromosome synteny.</title>
        <authorList>
            <person name="Kobayashi Y."/>
            <person name="Kayamori A."/>
            <person name="Aoki K."/>
            <person name="Shiwa Y."/>
            <person name="Matsutani M."/>
            <person name="Fujita N."/>
            <person name="Sugita T."/>
            <person name="Iwasaki W."/>
            <person name="Tanaka N."/>
            <person name="Takashima M."/>
        </authorList>
    </citation>
    <scope>NUCLEOTIDE SEQUENCE</scope>
    <source>
        <strain evidence="1">HIS019</strain>
    </source>
</reference>
<keyword evidence="2" id="KW-1185">Reference proteome</keyword>
<name>A0AA48IFN5_9TREE</name>
<dbReference type="InterPro" id="IPR011989">
    <property type="entry name" value="ARM-like"/>
</dbReference>
<dbReference type="GeneID" id="85493209"/>
<evidence type="ECO:0000313" key="1">
    <source>
        <dbReference type="EMBL" id="BEI89338.1"/>
    </source>
</evidence>
<dbReference type="Gene3D" id="1.25.10.10">
    <property type="entry name" value="Leucine-rich Repeat Variant"/>
    <property type="match status" value="1"/>
</dbReference>
<proteinExistence type="predicted"/>
<protein>
    <recommendedName>
        <fullName evidence="3">ARM repeat-containing protein</fullName>
    </recommendedName>
</protein>
<evidence type="ECO:0000313" key="2">
    <source>
        <dbReference type="Proteomes" id="UP001233271"/>
    </source>
</evidence>
<dbReference type="EMBL" id="AP028213">
    <property type="protein sequence ID" value="BEI89338.1"/>
    <property type="molecule type" value="Genomic_DNA"/>
</dbReference>
<dbReference type="Proteomes" id="UP001233271">
    <property type="component" value="Chromosome 2"/>
</dbReference>
<dbReference type="SUPFAM" id="SSF48371">
    <property type="entry name" value="ARM repeat"/>
    <property type="match status" value="1"/>
</dbReference>
<organism evidence="1 2">
    <name type="scientific">Cutaneotrichosporon cavernicola</name>
    <dbReference type="NCBI Taxonomy" id="279322"/>
    <lineage>
        <taxon>Eukaryota</taxon>
        <taxon>Fungi</taxon>
        <taxon>Dikarya</taxon>
        <taxon>Basidiomycota</taxon>
        <taxon>Agaricomycotina</taxon>
        <taxon>Tremellomycetes</taxon>
        <taxon>Trichosporonales</taxon>
        <taxon>Trichosporonaceae</taxon>
        <taxon>Cutaneotrichosporon</taxon>
    </lineage>
</organism>
<dbReference type="AlphaFoldDB" id="A0AA48IFN5"/>
<dbReference type="KEGG" id="ccac:CcaHIS019_0207000"/>
<dbReference type="InterPro" id="IPR016024">
    <property type="entry name" value="ARM-type_fold"/>
</dbReference>
<accession>A0AA48IFN5</accession>
<dbReference type="PANTHER" id="PTHR10957">
    <property type="entry name" value="RAP1 GTPASE-GDP DISSOCIATION STIMULATOR 1"/>
    <property type="match status" value="1"/>
</dbReference>
<sequence>MAEATLVQQLQKLEPKLKDGHQNIAEMKQATTTLARLATALHQKSALRRELGAGALPGLLAELLGAQPATENVTDGEAFFELVGQSVFAADGLVEGDNEVNAKKLFDVMFPHNAMVFLLNADALPKELWRQYLVGPWAPITVPRDQLCIPKVVETLPKLAYRAYTPGEWDKTDADMARGTLAEYLLQTVVNVTGKPSFNLGLDVLKTVLPSFVLWAGSNKSTPPAGLDSFTEKEAHMALGRDLNMLYHSASILHNFTKAGRVDPAILKDEDTITALVRFLEDPAVPSWVDQSKLTAETKEGIASILSTTRDMVTNFLMVLMSNPSTDVPAQLWNKVTVWLDDPRMLDVGLAALANGARDDTKSNALLAPPSDLPKRLVSLLTSSPTPPVQHSLVGLIRNLTVNPANRHLLGAPVVDGIMALDPFQPARDRLDRLQRDAIIALSNLSTDAVLAERIMSSESTISSLIALIQRTPLGGVKGLGASCLAQVISHLPSTGAEKAWANATSTQVLMALGQLVVAAGDPLVLEPGISALLHIAQHGPEDAKRVATALRMNFGGKAVARVVSGILAPPPIDPPPTSSVIEARTLDLVKAVGNDGITQAVKSAVADNQKAGRKVAPGVETL</sequence>
<dbReference type="GO" id="GO:0005085">
    <property type="term" value="F:guanyl-nucleotide exchange factor activity"/>
    <property type="evidence" value="ECO:0007669"/>
    <property type="project" value="InterPro"/>
</dbReference>
<gene>
    <name evidence="1" type="ORF">CcaverHIS019_0207000</name>
</gene>
<evidence type="ECO:0008006" key="3">
    <source>
        <dbReference type="Google" id="ProtNLM"/>
    </source>
</evidence>
<dbReference type="RefSeq" id="XP_060454604.1">
    <property type="nucleotide sequence ID" value="XM_060597741.1"/>
</dbReference>
<dbReference type="InterPro" id="IPR040144">
    <property type="entry name" value="RAP1GDS1"/>
</dbReference>